<accession>A0A3R7NCT1</accession>
<keyword evidence="2" id="KW-0812">Transmembrane</keyword>
<feature type="region of interest" description="Disordered" evidence="1">
    <location>
        <begin position="486"/>
        <end position="506"/>
    </location>
</feature>
<gene>
    <name evidence="4" type="ORF">TraAM80_05118</name>
</gene>
<evidence type="ECO:0000313" key="4">
    <source>
        <dbReference type="EMBL" id="RNF04471.1"/>
    </source>
</evidence>
<feature type="transmembrane region" description="Helical" evidence="2">
    <location>
        <begin position="283"/>
        <end position="309"/>
    </location>
</feature>
<name>A0A3R7NCT1_TRYRA</name>
<dbReference type="GeneID" id="40329051"/>
<sequence length="603" mass="66396">MTRHVFMQLLLLVAVWTLYCWTGVLAVGDEIVWLWKKPPAYWHEKKSEFDMILEETSHGAMDLKRPLHWSEFLVREDNITFQGNVQCGGGYCPAEAPICCGEAPHFYCAPGGTKCCFAPYGKVAACEQSAECCISGTNATCCTQGTTCRRDVNGPTCARETCTKYQTSDDCIHNTTGCAWCCAERRCINNSQTCSTGNRPIGLGETCSPCQYADTCTLCLTYNISINASDACSWCCATQSCIPISENMECGNDQHVQELGLCPVCQANGAGINPEFVGTMTQFFGMISGVVLVVGIMSCIGVSRACIYFRGSMLMSNGMRVSDVDAQMAVRRHGFGSRETASMQERVKGSLNRFFGAVLSLFRSKSKTENPTGAAQVSPSLGSVVSCTACHRIQHVRRLASVANTMKGIKRIQEGTGSNPNDDVHPVDDDIVILLPCCHAFCRPCVGLIPTTKPSAVRPNECATEAQPNCNDEIREDYIRVYPSTEEDMTDSQVREPSAPDVRHASHEEQQVLLSVLGRRGGNEGDTDIANTSSTTGQPQREIRNWREGLLHSWRRLSLWRVRTASREDKLTGNTVLKNIRYKCPKCKQEVKDVLLPENILKL</sequence>
<feature type="chain" id="PRO_5018584988" evidence="3">
    <location>
        <begin position="27"/>
        <end position="603"/>
    </location>
</feature>
<feature type="signal peptide" evidence="3">
    <location>
        <begin position="1"/>
        <end position="26"/>
    </location>
</feature>
<keyword evidence="2" id="KW-0472">Membrane</keyword>
<evidence type="ECO:0000256" key="2">
    <source>
        <dbReference type="SAM" id="Phobius"/>
    </source>
</evidence>
<reference evidence="4 5" key="1">
    <citation type="journal article" date="2018" name="BMC Genomics">
        <title>Genomic comparison of Trypanosoma conorhini and Trypanosoma rangeli to Trypanosoma cruzi strains of high and low virulence.</title>
        <authorList>
            <person name="Bradwell K.R."/>
            <person name="Koparde V.N."/>
            <person name="Matveyev A.V."/>
            <person name="Serrano M.G."/>
            <person name="Alves J.M."/>
            <person name="Parikh H."/>
            <person name="Huang B."/>
            <person name="Lee V."/>
            <person name="Espinosa-Alvarez O."/>
            <person name="Ortiz P.A."/>
            <person name="Costa-Martins A.G."/>
            <person name="Teixeira M.M."/>
            <person name="Buck G.A."/>
        </authorList>
    </citation>
    <scope>NUCLEOTIDE SEQUENCE [LARGE SCALE GENOMIC DNA]</scope>
    <source>
        <strain evidence="4 5">AM80</strain>
    </source>
</reference>
<dbReference type="EMBL" id="MKGL01000162">
    <property type="protein sequence ID" value="RNF04471.1"/>
    <property type="molecule type" value="Genomic_DNA"/>
</dbReference>
<evidence type="ECO:0000256" key="1">
    <source>
        <dbReference type="SAM" id="MobiDB-lite"/>
    </source>
</evidence>
<keyword evidence="5" id="KW-1185">Reference proteome</keyword>
<protein>
    <submittedName>
        <fullName evidence="4">Uncharacterized protein</fullName>
    </submittedName>
</protein>
<comment type="caution">
    <text evidence="4">The sequence shown here is derived from an EMBL/GenBank/DDBJ whole genome shotgun (WGS) entry which is preliminary data.</text>
</comment>
<feature type="region of interest" description="Disordered" evidence="1">
    <location>
        <begin position="519"/>
        <end position="540"/>
    </location>
</feature>
<dbReference type="OMA" id="CCADERN"/>
<keyword evidence="2" id="KW-1133">Transmembrane helix</keyword>
<dbReference type="RefSeq" id="XP_029238118.1">
    <property type="nucleotide sequence ID" value="XM_029382013.1"/>
</dbReference>
<evidence type="ECO:0000313" key="5">
    <source>
        <dbReference type="Proteomes" id="UP000283634"/>
    </source>
</evidence>
<organism evidence="4 5">
    <name type="scientific">Trypanosoma rangeli</name>
    <dbReference type="NCBI Taxonomy" id="5698"/>
    <lineage>
        <taxon>Eukaryota</taxon>
        <taxon>Discoba</taxon>
        <taxon>Euglenozoa</taxon>
        <taxon>Kinetoplastea</taxon>
        <taxon>Metakinetoplastina</taxon>
        <taxon>Trypanosomatida</taxon>
        <taxon>Trypanosomatidae</taxon>
        <taxon>Trypanosoma</taxon>
        <taxon>Herpetosoma</taxon>
    </lineage>
</organism>
<dbReference type="AlphaFoldDB" id="A0A3R7NCT1"/>
<feature type="compositionally biased region" description="Polar residues" evidence="1">
    <location>
        <begin position="529"/>
        <end position="539"/>
    </location>
</feature>
<evidence type="ECO:0000256" key="3">
    <source>
        <dbReference type="SAM" id="SignalP"/>
    </source>
</evidence>
<dbReference type="OrthoDB" id="245982at2759"/>
<keyword evidence="3" id="KW-0732">Signal</keyword>
<dbReference type="Proteomes" id="UP000283634">
    <property type="component" value="Unassembled WGS sequence"/>
</dbReference>
<proteinExistence type="predicted"/>